<comment type="cofactor">
    <cofactor evidence="1">
        <name>[4Fe-4S] cluster</name>
        <dbReference type="ChEBI" id="CHEBI:49883"/>
    </cofactor>
</comment>
<dbReference type="Gene3D" id="3.40.50.280">
    <property type="entry name" value="Cobalamin-binding domain"/>
    <property type="match status" value="1"/>
</dbReference>
<name>A0A484HBC7_9BACT</name>
<keyword evidence="3" id="KW-0808">Transferase</keyword>
<evidence type="ECO:0000256" key="7">
    <source>
        <dbReference type="ARBA" id="ARBA00023014"/>
    </source>
</evidence>
<dbReference type="InterPro" id="IPR006638">
    <property type="entry name" value="Elp3/MiaA/NifB-like_rSAM"/>
</dbReference>
<evidence type="ECO:0000256" key="4">
    <source>
        <dbReference type="ARBA" id="ARBA00022691"/>
    </source>
</evidence>
<keyword evidence="4" id="KW-0949">S-adenosyl-L-methionine</keyword>
<dbReference type="Pfam" id="PF02310">
    <property type="entry name" value="B12-binding"/>
    <property type="match status" value="1"/>
</dbReference>
<evidence type="ECO:0000256" key="5">
    <source>
        <dbReference type="ARBA" id="ARBA00022723"/>
    </source>
</evidence>
<dbReference type="GO" id="GO:0051539">
    <property type="term" value="F:4 iron, 4 sulfur cluster binding"/>
    <property type="evidence" value="ECO:0007669"/>
    <property type="project" value="UniProtKB-KW"/>
</dbReference>
<dbReference type="SFLD" id="SFLDG01123">
    <property type="entry name" value="methyltransferase_(Class_B)"/>
    <property type="match status" value="1"/>
</dbReference>
<dbReference type="GO" id="GO:0003824">
    <property type="term" value="F:catalytic activity"/>
    <property type="evidence" value="ECO:0007669"/>
    <property type="project" value="InterPro"/>
</dbReference>
<keyword evidence="2" id="KW-0489">Methyltransferase</keyword>
<dbReference type="PROSITE" id="PS51918">
    <property type="entry name" value="RADICAL_SAM"/>
    <property type="match status" value="1"/>
</dbReference>
<dbReference type="SUPFAM" id="SSF52242">
    <property type="entry name" value="Cobalamin (vitamin B12)-binding domain"/>
    <property type="match status" value="1"/>
</dbReference>
<evidence type="ECO:0000313" key="10">
    <source>
        <dbReference type="EMBL" id="VEN72574.1"/>
    </source>
</evidence>
<evidence type="ECO:0000256" key="1">
    <source>
        <dbReference type="ARBA" id="ARBA00001966"/>
    </source>
</evidence>
<sequence length="529" mass="59179">MRVLLINPSYPISETPSPPLGPAFLAAALEEAGVEVKLLDFVVFPYDKPSLEAELADFAPDMAGLTSVTMNFENAAAVLKDIKAIDPDIKTVMGGPHVTFLARQVLDENPALDFVAVGEGEKTLVELSEAVDSGRIPRDVPGLFYRDGAGIRDSGKREFADLNSLPMPARHLLPLGRYRALGMPVSMTTSRGCPFQCIFCAGRKMVGAKFRRRDPVRVVDELEYLDSLDFHQINIADDLFTANKSHCLAICREITRRNLAPRWTSFARVDTVSPEILDAMKSAGCSAVSFGVESANRDILAAIRKKISIPQVEAAIEMCREAGVIPHVSFVLGLPGETPGTLKETLDFGEKIKKMGASHGFHVLAPFPGTEAREEAGRRYDIEILTSDWSRYDANRAVTRTPLVGPETLNEIIVEWEEKFDEWLGKIKKRRDSGEADEEEAWPLSRLEHTVVIYDMMMKRVLEKNGTWAEENGGFSEKTALEKLEERIRPFLDADPDQLRRTLTFSLEKNYLRFSRENGRVRCRWVDYL</sequence>
<dbReference type="InterPro" id="IPR058240">
    <property type="entry name" value="rSAM_sf"/>
</dbReference>
<dbReference type="InterPro" id="IPR006158">
    <property type="entry name" value="Cobalamin-bd"/>
</dbReference>
<dbReference type="AlphaFoldDB" id="A0A484HBC7"/>
<organism evidence="10">
    <name type="scientific">uncultured Desulfobacteraceae bacterium</name>
    <dbReference type="NCBI Taxonomy" id="218296"/>
    <lineage>
        <taxon>Bacteria</taxon>
        <taxon>Pseudomonadati</taxon>
        <taxon>Thermodesulfobacteriota</taxon>
        <taxon>Desulfobacteria</taxon>
        <taxon>Desulfobacterales</taxon>
        <taxon>Desulfobacteraceae</taxon>
        <taxon>environmental samples</taxon>
    </lineage>
</organism>
<dbReference type="InterPro" id="IPR036724">
    <property type="entry name" value="Cobalamin-bd_sf"/>
</dbReference>
<evidence type="ECO:0000259" key="8">
    <source>
        <dbReference type="PROSITE" id="PS51332"/>
    </source>
</evidence>
<dbReference type="InterPro" id="IPR034466">
    <property type="entry name" value="Methyltransferase_Class_B"/>
</dbReference>
<dbReference type="InterPro" id="IPR023404">
    <property type="entry name" value="rSAM_horseshoe"/>
</dbReference>
<dbReference type="GO" id="GO:0046872">
    <property type="term" value="F:metal ion binding"/>
    <property type="evidence" value="ECO:0007669"/>
    <property type="project" value="UniProtKB-KW"/>
</dbReference>
<dbReference type="SUPFAM" id="SSF102114">
    <property type="entry name" value="Radical SAM enzymes"/>
    <property type="match status" value="1"/>
</dbReference>
<evidence type="ECO:0000259" key="9">
    <source>
        <dbReference type="PROSITE" id="PS51918"/>
    </source>
</evidence>
<evidence type="ECO:0000256" key="3">
    <source>
        <dbReference type="ARBA" id="ARBA00022679"/>
    </source>
</evidence>
<dbReference type="PROSITE" id="PS51332">
    <property type="entry name" value="B12_BINDING"/>
    <property type="match status" value="1"/>
</dbReference>
<gene>
    <name evidence="10" type="ORF">EPICR_10073</name>
</gene>
<keyword evidence="7" id="KW-0411">Iron-sulfur</keyword>
<evidence type="ECO:0000256" key="6">
    <source>
        <dbReference type="ARBA" id="ARBA00023004"/>
    </source>
</evidence>
<dbReference type="SMART" id="SM00729">
    <property type="entry name" value="Elp3"/>
    <property type="match status" value="1"/>
</dbReference>
<dbReference type="InterPro" id="IPR051198">
    <property type="entry name" value="BchE-like"/>
</dbReference>
<dbReference type="Pfam" id="PF04055">
    <property type="entry name" value="Radical_SAM"/>
    <property type="match status" value="1"/>
</dbReference>
<reference evidence="10" key="1">
    <citation type="submission" date="2019-01" db="EMBL/GenBank/DDBJ databases">
        <authorList>
            <consortium name="Genoscope - CEA"/>
            <person name="William W."/>
        </authorList>
    </citation>
    <scope>NUCLEOTIDE SEQUENCE</scope>
    <source>
        <strain evidence="10">CR-1</strain>
    </source>
</reference>
<dbReference type="InterPro" id="IPR007197">
    <property type="entry name" value="rSAM"/>
</dbReference>
<feature type="domain" description="B12-binding" evidence="8">
    <location>
        <begin position="1"/>
        <end position="138"/>
    </location>
</feature>
<feature type="domain" description="Radical SAM core" evidence="9">
    <location>
        <begin position="179"/>
        <end position="407"/>
    </location>
</feature>
<dbReference type="Gene3D" id="3.80.30.20">
    <property type="entry name" value="tm_1862 like domain"/>
    <property type="match status" value="1"/>
</dbReference>
<dbReference type="EMBL" id="CAACVI010000001">
    <property type="protein sequence ID" value="VEN72574.1"/>
    <property type="molecule type" value="Genomic_DNA"/>
</dbReference>
<evidence type="ECO:0000256" key="2">
    <source>
        <dbReference type="ARBA" id="ARBA00022603"/>
    </source>
</evidence>
<dbReference type="PANTHER" id="PTHR43409">
    <property type="entry name" value="ANAEROBIC MAGNESIUM-PROTOPORPHYRIN IX MONOMETHYL ESTER CYCLASE-RELATED"/>
    <property type="match status" value="1"/>
</dbReference>
<protein>
    <submittedName>
        <fullName evidence="10">B12-binding domain-containing radical SAM protein</fullName>
    </submittedName>
</protein>
<keyword evidence="5" id="KW-0479">Metal-binding</keyword>
<dbReference type="GO" id="GO:0031419">
    <property type="term" value="F:cobalamin binding"/>
    <property type="evidence" value="ECO:0007669"/>
    <property type="project" value="InterPro"/>
</dbReference>
<dbReference type="SFLD" id="SFLDG01082">
    <property type="entry name" value="B12-binding_domain_containing"/>
    <property type="match status" value="1"/>
</dbReference>
<proteinExistence type="predicted"/>
<dbReference type="SFLD" id="SFLDS00029">
    <property type="entry name" value="Radical_SAM"/>
    <property type="match status" value="1"/>
</dbReference>
<dbReference type="PANTHER" id="PTHR43409:SF7">
    <property type="entry name" value="BLL1977 PROTEIN"/>
    <property type="match status" value="1"/>
</dbReference>
<dbReference type="CDD" id="cd02068">
    <property type="entry name" value="radical_SAM_B12_BD"/>
    <property type="match status" value="1"/>
</dbReference>
<accession>A0A484HBC7</accession>
<keyword evidence="6" id="KW-0408">Iron</keyword>